<name>A0AAV6Y0L4_9LAMI</name>
<dbReference type="Proteomes" id="UP000826271">
    <property type="component" value="Unassembled WGS sequence"/>
</dbReference>
<reference evidence="6" key="1">
    <citation type="submission" date="2019-10" db="EMBL/GenBank/DDBJ databases">
        <authorList>
            <person name="Zhang R."/>
            <person name="Pan Y."/>
            <person name="Wang J."/>
            <person name="Ma R."/>
            <person name="Yu S."/>
        </authorList>
    </citation>
    <scope>NUCLEOTIDE SEQUENCE</scope>
    <source>
        <strain evidence="6">LA-IB0</strain>
        <tissue evidence="6">Leaf</tissue>
    </source>
</reference>
<dbReference type="AlphaFoldDB" id="A0AAV6Y0L4"/>
<protein>
    <recommendedName>
        <fullName evidence="8">Transcriptional coactivator Hfi1/Transcriptional adapter 1</fullName>
    </recommendedName>
</protein>
<dbReference type="GO" id="GO:0003713">
    <property type="term" value="F:transcription coactivator activity"/>
    <property type="evidence" value="ECO:0007669"/>
    <property type="project" value="TreeGrafter"/>
</dbReference>
<evidence type="ECO:0000256" key="1">
    <source>
        <dbReference type="ARBA" id="ARBA00004123"/>
    </source>
</evidence>
<proteinExistence type="predicted"/>
<keyword evidence="2" id="KW-0805">Transcription regulation</keyword>
<evidence type="ECO:0008006" key="8">
    <source>
        <dbReference type="Google" id="ProtNLM"/>
    </source>
</evidence>
<keyword evidence="3" id="KW-0804">Transcription</keyword>
<dbReference type="EMBL" id="WHWC01000002">
    <property type="protein sequence ID" value="KAG8388188.1"/>
    <property type="molecule type" value="Genomic_DNA"/>
</dbReference>
<comment type="subcellular location">
    <subcellularLocation>
        <location evidence="1">Nucleus</location>
    </subcellularLocation>
</comment>
<dbReference type="GO" id="GO:0006357">
    <property type="term" value="P:regulation of transcription by RNA polymerase II"/>
    <property type="evidence" value="ECO:0007669"/>
    <property type="project" value="TreeGrafter"/>
</dbReference>
<dbReference type="GO" id="GO:0000124">
    <property type="term" value="C:SAGA complex"/>
    <property type="evidence" value="ECO:0007669"/>
    <property type="project" value="UniProtKB-ARBA"/>
</dbReference>
<accession>A0AAV6Y0L4</accession>
<dbReference type="Pfam" id="PF12767">
    <property type="entry name" value="SAGA-Tad1"/>
    <property type="match status" value="1"/>
</dbReference>
<dbReference type="GO" id="GO:0005634">
    <property type="term" value="C:nucleus"/>
    <property type="evidence" value="ECO:0007669"/>
    <property type="project" value="UniProtKB-SubCell"/>
</dbReference>
<comment type="caution">
    <text evidence="6">The sequence shown here is derived from an EMBL/GenBank/DDBJ whole genome shotgun (WGS) entry which is preliminary data.</text>
</comment>
<keyword evidence="7" id="KW-1185">Reference proteome</keyword>
<evidence type="ECO:0000256" key="4">
    <source>
        <dbReference type="ARBA" id="ARBA00023242"/>
    </source>
</evidence>
<keyword evidence="4" id="KW-0539">Nucleus</keyword>
<evidence type="ECO:0000313" key="6">
    <source>
        <dbReference type="EMBL" id="KAG8388188.1"/>
    </source>
</evidence>
<feature type="region of interest" description="Disordered" evidence="5">
    <location>
        <begin position="122"/>
        <end position="147"/>
    </location>
</feature>
<feature type="compositionally biased region" description="Basic and acidic residues" evidence="5">
    <location>
        <begin position="129"/>
        <end position="140"/>
    </location>
</feature>
<gene>
    <name evidence="6" type="ORF">BUALT_Bualt02G0099800</name>
</gene>
<evidence type="ECO:0000256" key="5">
    <source>
        <dbReference type="SAM" id="MobiDB-lite"/>
    </source>
</evidence>
<dbReference type="PANTHER" id="PTHR21277">
    <property type="entry name" value="TRANSCRIPTIONAL ADAPTER 1"/>
    <property type="match status" value="1"/>
</dbReference>
<sequence length="390" mass="42579">MQPPNQHSRINLAELKAQIVKKLGPEGSKQYFYYLNKFLSLKLSKVEFNKLCLRILGRDNLSLHNQLIRSILRNACSAKTPPQISSKDVSIDGYLQNGSHIGTAQGCGSPGLPNGGNMLPVSPRKARSGARDRKTGDRHSALGPTVQANFAPPLSSGFNFMENGDMSRGLIQRAGNENGISGPALADLSVTRRSLDGLAPVYSKDYVVRDDMKEASARSPLRAPLGVPLCPVSIGGAHRGLLPASSRCIGDSLLDSLTLREQMEQIATSQGLEGVSVDCANILNHGLDSYLRGLIRSCIQLVGARSGHELTDNNNNTHKQLTYMKPINGVKPGFQYQMQNSVKPLEVQERRTHCPISLQDFRVAMELNPSQLGEDWPLLLEKICTNAFEE</sequence>
<dbReference type="CDD" id="cd22933">
    <property type="entry name" value="HFD_HFI1"/>
    <property type="match status" value="1"/>
</dbReference>
<dbReference type="PANTHER" id="PTHR21277:SF5">
    <property type="entry name" value="TRANSCRIPTIONAL ADAPTER 1"/>
    <property type="match status" value="1"/>
</dbReference>
<evidence type="ECO:0000256" key="2">
    <source>
        <dbReference type="ARBA" id="ARBA00023015"/>
    </source>
</evidence>
<evidence type="ECO:0000313" key="7">
    <source>
        <dbReference type="Proteomes" id="UP000826271"/>
    </source>
</evidence>
<dbReference type="InterPro" id="IPR024738">
    <property type="entry name" value="Hfi1/Tada1"/>
</dbReference>
<organism evidence="6 7">
    <name type="scientific">Buddleja alternifolia</name>
    <dbReference type="NCBI Taxonomy" id="168488"/>
    <lineage>
        <taxon>Eukaryota</taxon>
        <taxon>Viridiplantae</taxon>
        <taxon>Streptophyta</taxon>
        <taxon>Embryophyta</taxon>
        <taxon>Tracheophyta</taxon>
        <taxon>Spermatophyta</taxon>
        <taxon>Magnoliopsida</taxon>
        <taxon>eudicotyledons</taxon>
        <taxon>Gunneridae</taxon>
        <taxon>Pentapetalae</taxon>
        <taxon>asterids</taxon>
        <taxon>lamiids</taxon>
        <taxon>Lamiales</taxon>
        <taxon>Scrophulariaceae</taxon>
        <taxon>Buddlejeae</taxon>
        <taxon>Buddleja</taxon>
    </lineage>
</organism>
<evidence type="ECO:0000256" key="3">
    <source>
        <dbReference type="ARBA" id="ARBA00023163"/>
    </source>
</evidence>